<gene>
    <name evidence="1" type="ORF">NSO95_05795</name>
</gene>
<sequence length="155" mass="16590">MGLPLGNEAEPYSPVVAKLVSSIIVYSTWPQKPSKIDVCLVGPAEFADRLVSKRISGEKTLSVKKVSISTVAASGCNVAYLGRLSMQEQRAVTAGLKGQPVLVIAENDPACRSNASICLLFQADSLSFRMNLDALSRSGVRIDPRVLRMGEQDPA</sequence>
<dbReference type="Proteomes" id="UP001206067">
    <property type="component" value="Unassembled WGS sequence"/>
</dbReference>
<dbReference type="InterPro" id="IPR025293">
    <property type="entry name" value="YfiR/HmsC-like"/>
</dbReference>
<comment type="caution">
    <text evidence="1">The sequence shown here is derived from an EMBL/GenBank/DDBJ whole genome shotgun (WGS) entry which is preliminary data.</text>
</comment>
<reference evidence="1 2" key="1">
    <citation type="submission" date="2022-08" db="EMBL/GenBank/DDBJ databases">
        <title>Polyphasic taxonomy analysis of Qipengyuania sp.RS5-5.</title>
        <authorList>
            <person name="Xamxidin M."/>
            <person name="Wu M."/>
        </authorList>
    </citation>
    <scope>NUCLEOTIDE SEQUENCE [LARGE SCALE GENOMIC DNA]</scope>
    <source>
        <strain evidence="1 2">RS5-5</strain>
    </source>
</reference>
<dbReference type="EMBL" id="JANKHH010000003">
    <property type="protein sequence ID" value="MCR2833449.1"/>
    <property type="molecule type" value="Genomic_DNA"/>
</dbReference>
<dbReference type="Pfam" id="PF13689">
    <property type="entry name" value="DUF4154"/>
    <property type="match status" value="1"/>
</dbReference>
<evidence type="ECO:0000313" key="1">
    <source>
        <dbReference type="EMBL" id="MCR2833449.1"/>
    </source>
</evidence>
<name>A0ABT1XP68_9SPHN</name>
<accession>A0ABT1XP68</accession>
<proteinExistence type="predicted"/>
<keyword evidence="2" id="KW-1185">Reference proteome</keyword>
<protein>
    <submittedName>
        <fullName evidence="1">YfiR family protein</fullName>
    </submittedName>
</protein>
<dbReference type="RefSeq" id="WP_257595371.1">
    <property type="nucleotide sequence ID" value="NZ_JANKHH010000003.1"/>
</dbReference>
<organism evidence="1 2">
    <name type="scientific">Parerythrobacter lacustris</name>
    <dbReference type="NCBI Taxonomy" id="2969984"/>
    <lineage>
        <taxon>Bacteria</taxon>
        <taxon>Pseudomonadati</taxon>
        <taxon>Pseudomonadota</taxon>
        <taxon>Alphaproteobacteria</taxon>
        <taxon>Sphingomonadales</taxon>
        <taxon>Erythrobacteraceae</taxon>
        <taxon>Parerythrobacter</taxon>
    </lineage>
</organism>
<evidence type="ECO:0000313" key="2">
    <source>
        <dbReference type="Proteomes" id="UP001206067"/>
    </source>
</evidence>